<protein>
    <submittedName>
        <fullName evidence="5">Phosphoribosylpyrophosphate synthetase</fullName>
    </submittedName>
</protein>
<evidence type="ECO:0000256" key="2">
    <source>
        <dbReference type="RuleBase" id="RU004324"/>
    </source>
</evidence>
<dbReference type="InterPro" id="IPR029099">
    <property type="entry name" value="Pribosyltran_N"/>
</dbReference>
<sequence>MGAAKRLGALLDLPVLQVATRRFPDRESLVRMPAPARTAILYRSLDDPDGKIVELLLAASAARDLGAERVVLVAPYLAYMRQDMAFHPGEAVSQRVIGRLIADHFDALLTIDPHLHRIASLGEAVPGIPAISLSAAPLLASLIDPAGHPVIIGPDGESRQWTQSIAAPLGLDMLVASKERSGDRDVRLTLPEVERVRGRPAILVDDMISSGRTLIEAARLLRAAGAASVEAHVTHCLARPDDLALMQAEGIGRISSSDSVEGPTNRAYAAPLLASCLKEAGLV</sequence>
<dbReference type="GO" id="GO:0000287">
    <property type="term" value="F:magnesium ion binding"/>
    <property type="evidence" value="ECO:0007669"/>
    <property type="project" value="InterPro"/>
</dbReference>
<dbReference type="NCBIfam" id="TIGR01251">
    <property type="entry name" value="ribP_PPkin"/>
    <property type="match status" value="1"/>
</dbReference>
<name>A0A0M3AQ69_9SPHN</name>
<dbReference type="CDD" id="cd06223">
    <property type="entry name" value="PRTases_typeI"/>
    <property type="match status" value="1"/>
</dbReference>
<evidence type="ECO:0000256" key="1">
    <source>
        <dbReference type="ARBA" id="ARBA00022727"/>
    </source>
</evidence>
<dbReference type="Gene3D" id="3.40.50.2020">
    <property type="match status" value="2"/>
</dbReference>
<dbReference type="InterPro" id="IPR000836">
    <property type="entry name" value="PRTase_dom"/>
</dbReference>
<dbReference type="GO" id="GO:0006015">
    <property type="term" value="P:5-phosphoribose 1-diphosphate biosynthetic process"/>
    <property type="evidence" value="ECO:0007669"/>
    <property type="project" value="TreeGrafter"/>
</dbReference>
<feature type="domain" description="Ribose-phosphate pyrophosphokinase N-terminal" evidence="4">
    <location>
        <begin position="5"/>
        <end position="101"/>
    </location>
</feature>
<feature type="domain" description="Phosphoribosyltransferase" evidence="3">
    <location>
        <begin position="144"/>
        <end position="238"/>
    </location>
</feature>
<dbReference type="GO" id="GO:0006164">
    <property type="term" value="P:purine nucleotide biosynthetic process"/>
    <property type="evidence" value="ECO:0007669"/>
    <property type="project" value="TreeGrafter"/>
</dbReference>
<keyword evidence="6" id="KW-1185">Reference proteome</keyword>
<dbReference type="GO" id="GO:0004749">
    <property type="term" value="F:ribose phosphate diphosphokinase activity"/>
    <property type="evidence" value="ECO:0007669"/>
    <property type="project" value="TreeGrafter"/>
</dbReference>
<comment type="caution">
    <text evidence="5">The sequence shown here is derived from an EMBL/GenBank/DDBJ whole genome shotgun (WGS) entry which is preliminary data.</text>
</comment>
<dbReference type="PANTHER" id="PTHR10210">
    <property type="entry name" value="RIBOSE-PHOSPHATE DIPHOSPHOKINASE FAMILY MEMBER"/>
    <property type="match status" value="1"/>
</dbReference>
<organism evidence="5 6">
    <name type="scientific">Sphingobium chungbukense</name>
    <dbReference type="NCBI Taxonomy" id="56193"/>
    <lineage>
        <taxon>Bacteria</taxon>
        <taxon>Pseudomonadati</taxon>
        <taxon>Pseudomonadota</taxon>
        <taxon>Alphaproteobacteria</taxon>
        <taxon>Sphingomonadales</taxon>
        <taxon>Sphingomonadaceae</taxon>
        <taxon>Sphingobium</taxon>
    </lineage>
</organism>
<accession>A0A0M3AQ69</accession>
<dbReference type="SMART" id="SM01400">
    <property type="entry name" value="Pribosyltran_N"/>
    <property type="match status" value="1"/>
</dbReference>
<proteinExistence type="inferred from homology"/>
<evidence type="ECO:0000313" key="6">
    <source>
        <dbReference type="Proteomes" id="UP000033874"/>
    </source>
</evidence>
<dbReference type="STRING" id="56193.YP76_11455"/>
<comment type="similarity">
    <text evidence="2">Belongs to the ribose-phosphate pyrophosphokinase family.</text>
</comment>
<dbReference type="GO" id="GO:0002189">
    <property type="term" value="C:ribose phosphate diphosphokinase complex"/>
    <property type="evidence" value="ECO:0007669"/>
    <property type="project" value="TreeGrafter"/>
</dbReference>
<dbReference type="SUPFAM" id="SSF53271">
    <property type="entry name" value="PRTase-like"/>
    <property type="match status" value="2"/>
</dbReference>
<dbReference type="NCBIfam" id="NF005537">
    <property type="entry name" value="PRK07199.1"/>
    <property type="match status" value="1"/>
</dbReference>
<dbReference type="Pfam" id="PF13793">
    <property type="entry name" value="Pribosyltran_N"/>
    <property type="match status" value="1"/>
</dbReference>
<keyword evidence="1 2" id="KW-0545">Nucleotide biosynthesis</keyword>
<evidence type="ECO:0000313" key="5">
    <source>
        <dbReference type="EMBL" id="KKW92068.1"/>
    </source>
</evidence>
<dbReference type="Proteomes" id="UP000033874">
    <property type="component" value="Unassembled WGS sequence"/>
</dbReference>
<dbReference type="InterPro" id="IPR029057">
    <property type="entry name" value="PRTase-like"/>
</dbReference>
<gene>
    <name evidence="5" type="ORF">YP76_11455</name>
</gene>
<dbReference type="AlphaFoldDB" id="A0A0M3AQ69"/>
<evidence type="ECO:0000259" key="4">
    <source>
        <dbReference type="Pfam" id="PF13793"/>
    </source>
</evidence>
<dbReference type="PANTHER" id="PTHR10210:SF41">
    <property type="entry name" value="RIBOSE-PHOSPHATE PYROPHOSPHOKINASE 1, CHLOROPLASTIC"/>
    <property type="match status" value="1"/>
</dbReference>
<evidence type="ECO:0000259" key="3">
    <source>
        <dbReference type="Pfam" id="PF00156"/>
    </source>
</evidence>
<dbReference type="GO" id="GO:0005737">
    <property type="term" value="C:cytoplasm"/>
    <property type="evidence" value="ECO:0007669"/>
    <property type="project" value="TreeGrafter"/>
</dbReference>
<dbReference type="EMBL" id="LBIC01000005">
    <property type="protein sequence ID" value="KKW92068.1"/>
    <property type="molecule type" value="Genomic_DNA"/>
</dbReference>
<dbReference type="PATRIC" id="fig|56193.3.peg.2379"/>
<dbReference type="InterPro" id="IPR005946">
    <property type="entry name" value="Rib-P_diPkinase"/>
</dbReference>
<dbReference type="Pfam" id="PF00156">
    <property type="entry name" value="Pribosyltran"/>
    <property type="match status" value="1"/>
</dbReference>
<reference evidence="5 6" key="1">
    <citation type="submission" date="2015-04" db="EMBL/GenBank/DDBJ databases">
        <title>Genome sequence of aromatic hydrocarbons-degrading Sphingobium chungbukense DJ77.</title>
        <authorList>
            <person name="Kim Y.-C."/>
            <person name="Chae J.-C."/>
        </authorList>
    </citation>
    <scope>NUCLEOTIDE SEQUENCE [LARGE SCALE GENOMIC DNA]</scope>
    <source>
        <strain evidence="5 6">DJ77</strain>
    </source>
</reference>